<dbReference type="InParanoid" id="A0A804RC43"/>
<feature type="region of interest" description="Disordered" evidence="1">
    <location>
        <begin position="141"/>
        <end position="245"/>
    </location>
</feature>
<reference evidence="2" key="2">
    <citation type="submission" date="2019-07" db="EMBL/GenBank/DDBJ databases">
        <authorList>
            <person name="Seetharam A."/>
            <person name="Woodhouse M."/>
            <person name="Cannon E."/>
        </authorList>
    </citation>
    <scope>NUCLEOTIDE SEQUENCE [LARGE SCALE GENOMIC DNA]</scope>
    <source>
        <strain evidence="2">cv. B73</strain>
    </source>
</reference>
<dbReference type="AlphaFoldDB" id="A0A804RC43"/>
<feature type="region of interest" description="Disordered" evidence="1">
    <location>
        <begin position="42"/>
        <end position="74"/>
    </location>
</feature>
<dbReference type="Gramene" id="Zm00001eb405780_T001">
    <property type="protein sequence ID" value="Zm00001eb405780_P001"/>
    <property type="gene ID" value="Zm00001eb405780"/>
</dbReference>
<organism evidence="2 3">
    <name type="scientific">Zea mays</name>
    <name type="common">Maize</name>
    <dbReference type="NCBI Taxonomy" id="4577"/>
    <lineage>
        <taxon>Eukaryota</taxon>
        <taxon>Viridiplantae</taxon>
        <taxon>Streptophyta</taxon>
        <taxon>Embryophyta</taxon>
        <taxon>Tracheophyta</taxon>
        <taxon>Spermatophyta</taxon>
        <taxon>Magnoliopsida</taxon>
        <taxon>Liliopsida</taxon>
        <taxon>Poales</taxon>
        <taxon>Poaceae</taxon>
        <taxon>PACMAD clade</taxon>
        <taxon>Panicoideae</taxon>
        <taxon>Andropogonodae</taxon>
        <taxon>Andropogoneae</taxon>
        <taxon>Tripsacinae</taxon>
        <taxon>Zea</taxon>
    </lineage>
</organism>
<reference evidence="3" key="1">
    <citation type="journal article" date="2009" name="Science">
        <title>The B73 maize genome: complexity, diversity, and dynamics.</title>
        <authorList>
            <person name="Schnable P.S."/>
            <person name="Ware D."/>
            <person name="Fulton R.S."/>
            <person name="Stein J.C."/>
            <person name="Wei F."/>
            <person name="Pasternak S."/>
            <person name="Liang C."/>
            <person name="Zhang J."/>
            <person name="Fulton L."/>
            <person name="Graves T.A."/>
            <person name="Minx P."/>
            <person name="Reily A.D."/>
            <person name="Courtney L."/>
            <person name="Kruchowski S.S."/>
            <person name="Tomlinson C."/>
            <person name="Strong C."/>
            <person name="Delehaunty K."/>
            <person name="Fronick C."/>
            <person name="Courtney B."/>
            <person name="Rock S.M."/>
            <person name="Belter E."/>
            <person name="Du F."/>
            <person name="Kim K."/>
            <person name="Abbott R.M."/>
            <person name="Cotton M."/>
            <person name="Levy A."/>
            <person name="Marchetto P."/>
            <person name="Ochoa K."/>
            <person name="Jackson S.M."/>
            <person name="Gillam B."/>
            <person name="Chen W."/>
            <person name="Yan L."/>
            <person name="Higginbotham J."/>
            <person name="Cardenas M."/>
            <person name="Waligorski J."/>
            <person name="Applebaum E."/>
            <person name="Phelps L."/>
            <person name="Falcone J."/>
            <person name="Kanchi K."/>
            <person name="Thane T."/>
            <person name="Scimone A."/>
            <person name="Thane N."/>
            <person name="Henke J."/>
            <person name="Wang T."/>
            <person name="Ruppert J."/>
            <person name="Shah N."/>
            <person name="Rotter K."/>
            <person name="Hodges J."/>
            <person name="Ingenthron E."/>
            <person name="Cordes M."/>
            <person name="Kohlberg S."/>
            <person name="Sgro J."/>
            <person name="Delgado B."/>
            <person name="Mead K."/>
            <person name="Chinwalla A."/>
            <person name="Leonard S."/>
            <person name="Crouse K."/>
            <person name="Collura K."/>
            <person name="Kudrna D."/>
            <person name="Currie J."/>
            <person name="He R."/>
            <person name="Angelova A."/>
            <person name="Rajasekar S."/>
            <person name="Mueller T."/>
            <person name="Lomeli R."/>
            <person name="Scara G."/>
            <person name="Ko A."/>
            <person name="Delaney K."/>
            <person name="Wissotski M."/>
            <person name="Lopez G."/>
            <person name="Campos D."/>
            <person name="Braidotti M."/>
            <person name="Ashley E."/>
            <person name="Golser W."/>
            <person name="Kim H."/>
            <person name="Lee S."/>
            <person name="Lin J."/>
            <person name="Dujmic Z."/>
            <person name="Kim W."/>
            <person name="Talag J."/>
            <person name="Zuccolo A."/>
            <person name="Fan C."/>
            <person name="Sebastian A."/>
            <person name="Kramer M."/>
            <person name="Spiegel L."/>
            <person name="Nascimento L."/>
            <person name="Zutavern T."/>
            <person name="Miller B."/>
            <person name="Ambroise C."/>
            <person name="Muller S."/>
            <person name="Spooner W."/>
            <person name="Narechania A."/>
            <person name="Ren L."/>
            <person name="Wei S."/>
            <person name="Kumari S."/>
            <person name="Faga B."/>
            <person name="Levy M.J."/>
            <person name="McMahan L."/>
            <person name="Van Buren P."/>
            <person name="Vaughn M.W."/>
            <person name="Ying K."/>
            <person name="Yeh C.-T."/>
            <person name="Emrich S.J."/>
            <person name="Jia Y."/>
            <person name="Kalyanaraman A."/>
            <person name="Hsia A.-P."/>
            <person name="Barbazuk W.B."/>
            <person name="Baucom R.S."/>
            <person name="Brutnell T.P."/>
            <person name="Carpita N.C."/>
            <person name="Chaparro C."/>
            <person name="Chia J.-M."/>
            <person name="Deragon J.-M."/>
            <person name="Estill J.C."/>
            <person name="Fu Y."/>
            <person name="Jeddeloh J.A."/>
            <person name="Han Y."/>
            <person name="Lee H."/>
            <person name="Li P."/>
            <person name="Lisch D.R."/>
            <person name="Liu S."/>
            <person name="Liu Z."/>
            <person name="Nagel D.H."/>
            <person name="McCann M.C."/>
            <person name="SanMiguel P."/>
            <person name="Myers A.M."/>
            <person name="Nettleton D."/>
            <person name="Nguyen J."/>
            <person name="Penning B.W."/>
            <person name="Ponnala L."/>
            <person name="Schneider K.L."/>
            <person name="Schwartz D.C."/>
            <person name="Sharma A."/>
            <person name="Soderlund C."/>
            <person name="Springer N.M."/>
            <person name="Sun Q."/>
            <person name="Wang H."/>
            <person name="Waterman M."/>
            <person name="Westerman R."/>
            <person name="Wolfgruber T.K."/>
            <person name="Yang L."/>
            <person name="Yu Y."/>
            <person name="Zhang L."/>
            <person name="Zhou S."/>
            <person name="Zhu Q."/>
            <person name="Bennetzen J.L."/>
            <person name="Dawe R.K."/>
            <person name="Jiang J."/>
            <person name="Jiang N."/>
            <person name="Presting G.G."/>
            <person name="Wessler S.R."/>
            <person name="Aluru S."/>
            <person name="Martienssen R.A."/>
            <person name="Clifton S.W."/>
            <person name="McCombie W.R."/>
            <person name="Wing R.A."/>
            <person name="Wilson R.K."/>
        </authorList>
    </citation>
    <scope>NUCLEOTIDE SEQUENCE [LARGE SCALE GENOMIC DNA]</scope>
    <source>
        <strain evidence="3">cv. B73</strain>
    </source>
</reference>
<reference evidence="2" key="3">
    <citation type="submission" date="2021-05" db="UniProtKB">
        <authorList>
            <consortium name="EnsemblPlants"/>
        </authorList>
    </citation>
    <scope>IDENTIFICATION</scope>
    <source>
        <strain evidence="2">cv. B73</strain>
    </source>
</reference>
<protein>
    <submittedName>
        <fullName evidence="2">Uncharacterized protein</fullName>
    </submittedName>
</protein>
<accession>A0A804RC43</accession>
<keyword evidence="3" id="KW-1185">Reference proteome</keyword>
<sequence length="323" mass="33440">MPVRGRAASARNAYSCSAASSALALPGGAAGCADAGEEVKARRRRSSSWRRQTRQIKKPMSAGGVRGGAEQRPELGRWSQDALRIWNWPLVGWARVREPSPAPNWWETRTGFGGGEGCLGSSARAGIYAAPLGTVQSSRRLRAGGGQNEGGNGDGSEEGTGGAGVRTGPSPTRSGRQGGGEDDARQQIGPPTWTETMRRLGGGERALLSVLRNPGGGREKVDATGIRDGAQNRRSNAPPTNGMTATVEGRRVKGVGLWGGLNSEDDGVDEGLGIGEYRGGSFVSVCVWVGGGTPFAALSSHGGTGLFVTFGFFGGALLHVKLL</sequence>
<name>A0A804RC43_MAIZE</name>
<evidence type="ECO:0000313" key="2">
    <source>
        <dbReference type="EnsemblPlants" id="Zm00001eb405780_P001"/>
    </source>
</evidence>
<feature type="compositionally biased region" description="Gly residues" evidence="1">
    <location>
        <begin position="143"/>
        <end position="165"/>
    </location>
</feature>
<evidence type="ECO:0000313" key="3">
    <source>
        <dbReference type="Proteomes" id="UP000007305"/>
    </source>
</evidence>
<dbReference type="Proteomes" id="UP000007305">
    <property type="component" value="Chromosome 10"/>
</dbReference>
<feature type="compositionally biased region" description="Polar residues" evidence="1">
    <location>
        <begin position="232"/>
        <end position="244"/>
    </location>
</feature>
<dbReference type="EnsemblPlants" id="Zm00001eb405780_T001">
    <property type="protein sequence ID" value="Zm00001eb405780_P001"/>
    <property type="gene ID" value="Zm00001eb405780"/>
</dbReference>
<gene>
    <name evidence="2" type="primary">LOC103640699</name>
</gene>
<feature type="compositionally biased region" description="Basic residues" evidence="1">
    <location>
        <begin position="42"/>
        <end position="57"/>
    </location>
</feature>
<dbReference type="PROSITE" id="PS51257">
    <property type="entry name" value="PROKAR_LIPOPROTEIN"/>
    <property type="match status" value="1"/>
</dbReference>
<evidence type="ECO:0000256" key="1">
    <source>
        <dbReference type="SAM" id="MobiDB-lite"/>
    </source>
</evidence>
<proteinExistence type="predicted"/>